<evidence type="ECO:0000313" key="2">
    <source>
        <dbReference type="EMBL" id="SHO55718.1"/>
    </source>
</evidence>
<keyword evidence="3" id="KW-1185">Reference proteome</keyword>
<gene>
    <name evidence="2" type="ORF">VQ7734_01464</name>
</gene>
<dbReference type="EMBL" id="FRFG01000017">
    <property type="protein sequence ID" value="SHO55718.1"/>
    <property type="molecule type" value="Genomic_DNA"/>
</dbReference>
<evidence type="ECO:0000313" key="3">
    <source>
        <dbReference type="Proteomes" id="UP000184600"/>
    </source>
</evidence>
<reference evidence="3" key="1">
    <citation type="submission" date="2016-12" db="EMBL/GenBank/DDBJ databases">
        <authorList>
            <person name="Rodrigo-Torres L."/>
            <person name="Arahal R.D."/>
            <person name="Lucena T."/>
        </authorList>
    </citation>
    <scope>NUCLEOTIDE SEQUENCE [LARGE SCALE GENOMIC DNA]</scope>
</reference>
<protein>
    <recommendedName>
        <fullName evidence="1">Immunity protein 30 domain-containing protein</fullName>
    </recommendedName>
</protein>
<dbReference type="RefSeq" id="WP_073580990.1">
    <property type="nucleotide sequence ID" value="NZ_AP024897.1"/>
</dbReference>
<proteinExistence type="predicted"/>
<accession>A0A1M7YSX5</accession>
<name>A0A1M7YSX5_9VIBR</name>
<dbReference type="Proteomes" id="UP000184600">
    <property type="component" value="Unassembled WGS sequence"/>
</dbReference>
<sequence>MNYEEKSQKLRNYLYAEDTDDFEMLLQQIYQDKTSDAVTCLIRSLEEKSDFLDEMYLILHTAESYPMKTYLHGLLMTLFEPVANRYWLEVLFLRVINNSQYFSELNNMLVSVQTEQLINLKNILEDMSIKNEDLQTKSIVLSNSIDELINNKG</sequence>
<dbReference type="OrthoDB" id="7009327at2"/>
<evidence type="ECO:0000259" key="1">
    <source>
        <dbReference type="Pfam" id="PF15565"/>
    </source>
</evidence>
<dbReference type="InterPro" id="IPR029084">
    <property type="entry name" value="Imm30"/>
</dbReference>
<dbReference type="Pfam" id="PF15565">
    <property type="entry name" value="Imm30"/>
    <property type="match status" value="1"/>
</dbReference>
<dbReference type="STRING" id="1117707.VQ7734_01464"/>
<organism evidence="2 3">
    <name type="scientific">Vibrio quintilis</name>
    <dbReference type="NCBI Taxonomy" id="1117707"/>
    <lineage>
        <taxon>Bacteria</taxon>
        <taxon>Pseudomonadati</taxon>
        <taxon>Pseudomonadota</taxon>
        <taxon>Gammaproteobacteria</taxon>
        <taxon>Vibrionales</taxon>
        <taxon>Vibrionaceae</taxon>
        <taxon>Vibrio</taxon>
    </lineage>
</organism>
<feature type="domain" description="Immunity protein 30" evidence="1">
    <location>
        <begin position="17"/>
        <end position="101"/>
    </location>
</feature>
<dbReference type="AlphaFoldDB" id="A0A1M7YSX5"/>